<organism evidence="1 2">
    <name type="scientific">Potamilus streckersoni</name>
    <dbReference type="NCBI Taxonomy" id="2493646"/>
    <lineage>
        <taxon>Eukaryota</taxon>
        <taxon>Metazoa</taxon>
        <taxon>Spiralia</taxon>
        <taxon>Lophotrochozoa</taxon>
        <taxon>Mollusca</taxon>
        <taxon>Bivalvia</taxon>
        <taxon>Autobranchia</taxon>
        <taxon>Heteroconchia</taxon>
        <taxon>Palaeoheterodonta</taxon>
        <taxon>Unionida</taxon>
        <taxon>Unionoidea</taxon>
        <taxon>Unionidae</taxon>
        <taxon>Ambleminae</taxon>
        <taxon>Lampsilini</taxon>
        <taxon>Potamilus</taxon>
    </lineage>
</organism>
<dbReference type="EMBL" id="JAEAOA010001875">
    <property type="protein sequence ID" value="KAK3607811.1"/>
    <property type="molecule type" value="Genomic_DNA"/>
</dbReference>
<reference evidence="1" key="1">
    <citation type="journal article" date="2021" name="Genome Biol. Evol.">
        <title>A High-Quality Reference Genome for a Parasitic Bivalve with Doubly Uniparental Inheritance (Bivalvia: Unionida).</title>
        <authorList>
            <person name="Smith C.H."/>
        </authorList>
    </citation>
    <scope>NUCLEOTIDE SEQUENCE</scope>
    <source>
        <strain evidence="1">CHS0354</strain>
    </source>
</reference>
<gene>
    <name evidence="1" type="ORF">CHS0354_031312</name>
</gene>
<comment type="caution">
    <text evidence="1">The sequence shown here is derived from an EMBL/GenBank/DDBJ whole genome shotgun (WGS) entry which is preliminary data.</text>
</comment>
<reference evidence="1" key="2">
    <citation type="journal article" date="2021" name="Genome Biol. Evol.">
        <title>Developing a high-quality reference genome for a parasitic bivalve with doubly uniparental inheritance (Bivalvia: Unionida).</title>
        <authorList>
            <person name="Smith C.H."/>
        </authorList>
    </citation>
    <scope>NUCLEOTIDE SEQUENCE</scope>
    <source>
        <strain evidence="1">CHS0354</strain>
        <tissue evidence="1">Mantle</tissue>
    </source>
</reference>
<dbReference type="Proteomes" id="UP001195483">
    <property type="component" value="Unassembled WGS sequence"/>
</dbReference>
<dbReference type="AlphaFoldDB" id="A0AAE0TCQ0"/>
<name>A0AAE0TCQ0_9BIVA</name>
<reference evidence="1" key="3">
    <citation type="submission" date="2023-05" db="EMBL/GenBank/DDBJ databases">
        <authorList>
            <person name="Smith C.H."/>
        </authorList>
    </citation>
    <scope>NUCLEOTIDE SEQUENCE</scope>
    <source>
        <strain evidence="1">CHS0354</strain>
        <tissue evidence="1">Mantle</tissue>
    </source>
</reference>
<accession>A0AAE0TCQ0</accession>
<dbReference type="InterPro" id="IPR036056">
    <property type="entry name" value="Fibrinogen-like_C"/>
</dbReference>
<dbReference type="Gene3D" id="3.90.215.10">
    <property type="entry name" value="Gamma Fibrinogen, chain A, domain 1"/>
    <property type="match status" value="1"/>
</dbReference>
<proteinExistence type="predicted"/>
<evidence type="ECO:0000313" key="1">
    <source>
        <dbReference type="EMBL" id="KAK3607811.1"/>
    </source>
</evidence>
<sequence>MAPNGYFFSSDSCEDIYKNNIQSPNGVYTIYNRNNQPYQVYCEFHKAYGYTFVATNTSVAVNMDDLHTSSDHVLVRFLRNNHAQTQTKVEQLSSFKSRYQLSLQYSKNDGYATPLNANLGPYLYLGFLPASEASHTGPMVWITHSRIVMECRIATLLSYSTRTTDLTMTTTKPAVILH</sequence>
<dbReference type="InterPro" id="IPR014716">
    <property type="entry name" value="Fibrinogen_a/b/g_C_1"/>
</dbReference>
<evidence type="ECO:0000313" key="2">
    <source>
        <dbReference type="Proteomes" id="UP001195483"/>
    </source>
</evidence>
<dbReference type="SUPFAM" id="SSF56496">
    <property type="entry name" value="Fibrinogen C-terminal domain-like"/>
    <property type="match status" value="1"/>
</dbReference>
<protein>
    <submittedName>
        <fullName evidence="1">Uncharacterized protein</fullName>
    </submittedName>
</protein>
<keyword evidence="2" id="KW-1185">Reference proteome</keyword>